<dbReference type="Proteomes" id="UP001335737">
    <property type="component" value="Unassembled WGS sequence"/>
</dbReference>
<evidence type="ECO:0000313" key="1">
    <source>
        <dbReference type="EMBL" id="MEC5425639.1"/>
    </source>
</evidence>
<dbReference type="PANTHER" id="PTHR43235">
    <property type="entry name" value="GLUTAMINE AMIDOTRANSFERASE PB2B2.05-RELATED"/>
    <property type="match status" value="1"/>
</dbReference>
<keyword evidence="2" id="KW-1185">Reference proteome</keyword>
<dbReference type="RefSeq" id="WP_327609173.1">
    <property type="nucleotide sequence ID" value="NZ_JARZFX010000017.1"/>
</dbReference>
<dbReference type="Pfam" id="PF07722">
    <property type="entry name" value="Peptidase_C26"/>
    <property type="match status" value="1"/>
</dbReference>
<dbReference type="PANTHER" id="PTHR43235:SF1">
    <property type="entry name" value="GLUTAMINE AMIDOTRANSFERASE PB2B2.05-RELATED"/>
    <property type="match status" value="1"/>
</dbReference>
<dbReference type="SUPFAM" id="SSF52317">
    <property type="entry name" value="Class I glutamine amidotransferase-like"/>
    <property type="match status" value="1"/>
</dbReference>
<keyword evidence="1" id="KW-0378">Hydrolase</keyword>
<dbReference type="Gene3D" id="3.40.50.880">
    <property type="match status" value="1"/>
</dbReference>
<dbReference type="InterPro" id="IPR029062">
    <property type="entry name" value="Class_I_gatase-like"/>
</dbReference>
<organism evidence="1 2">
    <name type="scientific">Virgibacillus tibetensis</name>
    <dbReference type="NCBI Taxonomy" id="3042313"/>
    <lineage>
        <taxon>Bacteria</taxon>
        <taxon>Bacillati</taxon>
        <taxon>Bacillota</taxon>
        <taxon>Bacilli</taxon>
        <taxon>Bacillales</taxon>
        <taxon>Bacillaceae</taxon>
        <taxon>Virgibacillus</taxon>
    </lineage>
</organism>
<dbReference type="InterPro" id="IPR044668">
    <property type="entry name" value="PuuD-like"/>
</dbReference>
<dbReference type="InterPro" id="IPR011697">
    <property type="entry name" value="Peptidase_C26"/>
</dbReference>
<accession>A0ABU6KK08</accession>
<comment type="caution">
    <text evidence="1">The sequence shown here is derived from an EMBL/GenBank/DDBJ whole genome shotgun (WGS) entry which is preliminary data.</text>
</comment>
<dbReference type="PROSITE" id="PS51273">
    <property type="entry name" value="GATASE_TYPE_1"/>
    <property type="match status" value="1"/>
</dbReference>
<evidence type="ECO:0000313" key="2">
    <source>
        <dbReference type="Proteomes" id="UP001335737"/>
    </source>
</evidence>
<sequence>MKPVIGLTSSMEVDRSYYKVTNNNVKAISQAGGMPIVLPYLLKDEDIEQIAVQIDGLYATGGYDIDPTLFGEEPHPNLGTIIPERDTFEILLMKKLLEMGKPILGVCRGCQTLNIAAGGDMYQDIYAQVDGQLLQHRQKAPIDYGSHFVNVTQGSLLHQLTGSEKIRVNSLHHQANRRVPNSFQVGGKASDGVIEAVESNEHAFVLGVQWHPEGMVGSGDEASLKIYKGFIEACKENRKN</sequence>
<gene>
    <name evidence="1" type="ORF">QGM71_19350</name>
</gene>
<dbReference type="EMBL" id="JARZFX010000017">
    <property type="protein sequence ID" value="MEC5425639.1"/>
    <property type="molecule type" value="Genomic_DNA"/>
</dbReference>
<proteinExistence type="predicted"/>
<dbReference type="CDD" id="cd01745">
    <property type="entry name" value="GATase1_2"/>
    <property type="match status" value="1"/>
</dbReference>
<protein>
    <submittedName>
        <fullName evidence="1">Gamma-glutamyl-gamma-aminobutyrate hydrolase family protein</fullName>
    </submittedName>
</protein>
<name>A0ABU6KK08_9BACI</name>
<dbReference type="GO" id="GO:0016787">
    <property type="term" value="F:hydrolase activity"/>
    <property type="evidence" value="ECO:0007669"/>
    <property type="project" value="UniProtKB-KW"/>
</dbReference>
<reference evidence="1 2" key="1">
    <citation type="journal article" date="2024" name="Int. J. Syst. Evol. Microbiol.">
        <title>Virgibacillus tibetensis sp. nov., isolated from salt lake on the Tibetan Plateau of China.</title>
        <authorList>
            <person name="Phurbu D."/>
            <person name="Liu Z.-X."/>
            <person name="Wang R."/>
            <person name="Zheng Y.-Y."/>
            <person name="Liu H.-C."/>
            <person name="Zhou Y.-G."/>
            <person name="Yu Y.-J."/>
            <person name="Li A.-H."/>
        </authorList>
    </citation>
    <scope>NUCLEOTIDE SEQUENCE [LARGE SCALE GENOMIC DNA]</scope>
    <source>
        <strain evidence="1 2">C22-A2</strain>
    </source>
</reference>